<gene>
    <name evidence="9" type="ORF">Kalk_13480</name>
</gene>
<evidence type="ECO:0000313" key="9">
    <source>
        <dbReference type="EMBL" id="AUM13370.1"/>
    </source>
</evidence>
<name>A0A2K9LMA6_9GAMM</name>
<keyword evidence="7" id="KW-0503">Monooxygenase</keyword>
<comment type="similarity">
    <text evidence="3">Belongs to the UbiH/COQ6 family.</text>
</comment>
<keyword evidence="4" id="KW-0285">Flavoprotein</keyword>
<dbReference type="OrthoDB" id="9769565at2"/>
<dbReference type="PRINTS" id="PR00420">
    <property type="entry name" value="RNGMNOXGNASE"/>
</dbReference>
<dbReference type="Pfam" id="PF01494">
    <property type="entry name" value="FAD_binding_3"/>
    <property type="match status" value="1"/>
</dbReference>
<dbReference type="InterPro" id="IPR002938">
    <property type="entry name" value="FAD-bd"/>
</dbReference>
<dbReference type="InterPro" id="IPR010971">
    <property type="entry name" value="UbiH/COQ6"/>
</dbReference>
<evidence type="ECO:0000313" key="10">
    <source>
        <dbReference type="Proteomes" id="UP000235116"/>
    </source>
</evidence>
<evidence type="ECO:0000256" key="6">
    <source>
        <dbReference type="ARBA" id="ARBA00023002"/>
    </source>
</evidence>
<feature type="domain" description="FAD-binding" evidence="8">
    <location>
        <begin position="2"/>
        <end position="351"/>
    </location>
</feature>
<dbReference type="Proteomes" id="UP000235116">
    <property type="component" value="Chromosome"/>
</dbReference>
<protein>
    <submittedName>
        <fullName evidence="9">2-octaprenyl-6-methoxyphenyl hydroxylase</fullName>
    </submittedName>
</protein>
<proteinExistence type="inferred from homology"/>
<dbReference type="PANTHER" id="PTHR43876">
    <property type="entry name" value="UBIQUINONE BIOSYNTHESIS MONOOXYGENASE COQ6, MITOCHONDRIAL"/>
    <property type="match status" value="1"/>
</dbReference>
<dbReference type="NCBIfam" id="NF004356">
    <property type="entry name" value="PRK05732.1"/>
    <property type="match status" value="1"/>
</dbReference>
<organism evidence="9 10">
    <name type="scientific">Ketobacter alkanivorans</name>
    <dbReference type="NCBI Taxonomy" id="1917421"/>
    <lineage>
        <taxon>Bacteria</taxon>
        <taxon>Pseudomonadati</taxon>
        <taxon>Pseudomonadota</taxon>
        <taxon>Gammaproteobacteria</taxon>
        <taxon>Pseudomonadales</taxon>
        <taxon>Ketobacteraceae</taxon>
        <taxon>Ketobacter</taxon>
    </lineage>
</organism>
<comment type="pathway">
    <text evidence="2">Cofactor biosynthesis; ubiquinone biosynthesis.</text>
</comment>
<dbReference type="UniPathway" id="UPA00232"/>
<dbReference type="InterPro" id="IPR051205">
    <property type="entry name" value="UbiH/COQ6_monooxygenase"/>
</dbReference>
<evidence type="ECO:0000256" key="2">
    <source>
        <dbReference type="ARBA" id="ARBA00004749"/>
    </source>
</evidence>
<evidence type="ECO:0000256" key="3">
    <source>
        <dbReference type="ARBA" id="ARBA00005349"/>
    </source>
</evidence>
<dbReference type="GO" id="GO:0008681">
    <property type="term" value="F:2-octaprenyl-6-methoxyphenol hydroxylase activity"/>
    <property type="evidence" value="ECO:0007669"/>
    <property type="project" value="TreeGrafter"/>
</dbReference>
<keyword evidence="6" id="KW-0560">Oxidoreductase</keyword>
<dbReference type="KEGG" id="kak:Kalk_13480"/>
<evidence type="ECO:0000259" key="8">
    <source>
        <dbReference type="Pfam" id="PF01494"/>
    </source>
</evidence>
<dbReference type="GO" id="GO:0006744">
    <property type="term" value="P:ubiquinone biosynthetic process"/>
    <property type="evidence" value="ECO:0007669"/>
    <property type="project" value="UniProtKB-UniPathway"/>
</dbReference>
<evidence type="ECO:0000256" key="4">
    <source>
        <dbReference type="ARBA" id="ARBA00022630"/>
    </source>
</evidence>
<accession>A0A2K9LMA6</accession>
<sequence length="413" mass="45161">MDIIIMGGGLVGASLAACLARDPKINIAVVEKFAPQPQDPHGQGDAESQVLHPSYDARNTALANGTCHVFDQLGLWQSMREYAVPIHTIDITNQGRFGRAVIRAEEERVRALGYVIENRYMGKFLSEHLQSCPNVQYLAPAEIGGLHYEGDQIVASVEVDGRWEMFKSPLVVIADGAQSQGRELLGIGAQVTSYDQVAIVTAVTPDRPHNNLALERFTDTGPLAVLPQTDNRWGLTWCLDQARADELMAADDATFMRALEQAAGSAIGNLTKVGRRFTYPLALTLAKEQVRPNAVVLGNAAHGLHPVAGQGLNMAMRDVAVLVQTLSEARTRGQSWGDFTLLNRYLQQREQDQFNTIQFSDKLTKLFSNRNPLLSMARNSGLLLFDTLGGTKRFVARHAMGRSVSTTLPEVAS</sequence>
<dbReference type="SUPFAM" id="SSF51905">
    <property type="entry name" value="FAD/NAD(P)-binding domain"/>
    <property type="match status" value="1"/>
</dbReference>
<evidence type="ECO:0000256" key="1">
    <source>
        <dbReference type="ARBA" id="ARBA00001974"/>
    </source>
</evidence>
<keyword evidence="5" id="KW-0274">FAD</keyword>
<evidence type="ECO:0000256" key="5">
    <source>
        <dbReference type="ARBA" id="ARBA00022827"/>
    </source>
</evidence>
<evidence type="ECO:0000256" key="7">
    <source>
        <dbReference type="ARBA" id="ARBA00023033"/>
    </source>
</evidence>
<reference evidence="10" key="1">
    <citation type="submission" date="2017-08" db="EMBL/GenBank/DDBJ databases">
        <title>Direct submision.</title>
        <authorList>
            <person name="Kim S.-J."/>
            <person name="Rhee S.-K."/>
        </authorList>
    </citation>
    <scope>NUCLEOTIDE SEQUENCE [LARGE SCALE GENOMIC DNA]</scope>
    <source>
        <strain evidence="10">GI5</strain>
    </source>
</reference>
<keyword evidence="10" id="KW-1185">Reference proteome</keyword>
<dbReference type="PANTHER" id="PTHR43876:SF8">
    <property type="entry name" value="2-OCTAPRENYL-6-METHOXYPHENOL HYDROXYLASE"/>
    <property type="match status" value="1"/>
</dbReference>
<dbReference type="GO" id="GO:0071949">
    <property type="term" value="F:FAD binding"/>
    <property type="evidence" value="ECO:0007669"/>
    <property type="project" value="InterPro"/>
</dbReference>
<dbReference type="NCBIfam" id="TIGR01988">
    <property type="entry name" value="Ubi-OHases"/>
    <property type="match status" value="1"/>
</dbReference>
<dbReference type="RefSeq" id="WP_101894748.1">
    <property type="nucleotide sequence ID" value="NZ_CP022684.1"/>
</dbReference>
<dbReference type="AlphaFoldDB" id="A0A2K9LMA6"/>
<dbReference type="Gene3D" id="3.50.50.60">
    <property type="entry name" value="FAD/NAD(P)-binding domain"/>
    <property type="match status" value="2"/>
</dbReference>
<dbReference type="InterPro" id="IPR036188">
    <property type="entry name" value="FAD/NAD-bd_sf"/>
</dbReference>
<comment type="cofactor">
    <cofactor evidence="1">
        <name>FAD</name>
        <dbReference type="ChEBI" id="CHEBI:57692"/>
    </cofactor>
</comment>
<dbReference type="EMBL" id="CP022684">
    <property type="protein sequence ID" value="AUM13370.1"/>
    <property type="molecule type" value="Genomic_DNA"/>
</dbReference>